<evidence type="ECO:0000313" key="2">
    <source>
        <dbReference type="EMBL" id="GFH25400.1"/>
    </source>
</evidence>
<accession>A0A699ZW45</accession>
<dbReference type="EMBL" id="BLLF01002804">
    <property type="protein sequence ID" value="GFH25400.1"/>
    <property type="molecule type" value="Genomic_DNA"/>
</dbReference>
<dbReference type="AlphaFoldDB" id="A0A699ZW45"/>
<sequence length="131" mass="12658">IWAPGPRVILAFAPRIARTHTAALPLPAQGGAGQDAPWERGGGGGEAAGAGGAAARPGHCSQADGPEGPAAGRQHLPAGVTLAQPPGGLGAGCPVCSAGCDEVCVCCCTVKSGMGIAMQACKHAQDQQSVA</sequence>
<evidence type="ECO:0000256" key="1">
    <source>
        <dbReference type="SAM" id="MobiDB-lite"/>
    </source>
</evidence>
<feature type="non-terminal residue" evidence="2">
    <location>
        <position position="1"/>
    </location>
</feature>
<feature type="region of interest" description="Disordered" evidence="1">
    <location>
        <begin position="26"/>
        <end position="81"/>
    </location>
</feature>
<dbReference type="Proteomes" id="UP000485058">
    <property type="component" value="Unassembled WGS sequence"/>
</dbReference>
<gene>
    <name evidence="2" type="ORF">HaLaN_23352</name>
</gene>
<proteinExistence type="predicted"/>
<organism evidence="2 3">
    <name type="scientific">Haematococcus lacustris</name>
    <name type="common">Green alga</name>
    <name type="synonym">Haematococcus pluvialis</name>
    <dbReference type="NCBI Taxonomy" id="44745"/>
    <lineage>
        <taxon>Eukaryota</taxon>
        <taxon>Viridiplantae</taxon>
        <taxon>Chlorophyta</taxon>
        <taxon>core chlorophytes</taxon>
        <taxon>Chlorophyceae</taxon>
        <taxon>CS clade</taxon>
        <taxon>Chlamydomonadales</taxon>
        <taxon>Haematococcaceae</taxon>
        <taxon>Haematococcus</taxon>
    </lineage>
</organism>
<protein>
    <submittedName>
        <fullName evidence="2">Uncharacterized protein</fullName>
    </submittedName>
</protein>
<comment type="caution">
    <text evidence="2">The sequence shown here is derived from an EMBL/GenBank/DDBJ whole genome shotgun (WGS) entry which is preliminary data.</text>
</comment>
<reference evidence="2 3" key="1">
    <citation type="submission" date="2020-02" db="EMBL/GenBank/DDBJ databases">
        <title>Draft genome sequence of Haematococcus lacustris strain NIES-144.</title>
        <authorList>
            <person name="Morimoto D."/>
            <person name="Nakagawa S."/>
            <person name="Yoshida T."/>
            <person name="Sawayama S."/>
        </authorList>
    </citation>
    <scope>NUCLEOTIDE SEQUENCE [LARGE SCALE GENOMIC DNA]</scope>
    <source>
        <strain evidence="2 3">NIES-144</strain>
    </source>
</reference>
<keyword evidence="3" id="KW-1185">Reference proteome</keyword>
<feature type="compositionally biased region" description="Gly residues" evidence="1">
    <location>
        <begin position="40"/>
        <end position="52"/>
    </location>
</feature>
<evidence type="ECO:0000313" key="3">
    <source>
        <dbReference type="Proteomes" id="UP000485058"/>
    </source>
</evidence>
<feature type="non-terminal residue" evidence="2">
    <location>
        <position position="131"/>
    </location>
</feature>
<name>A0A699ZW45_HAELA</name>